<protein>
    <submittedName>
        <fullName evidence="1">Uncharacterized protein</fullName>
    </submittedName>
</protein>
<sequence>MSDVFNNFGGAFFDDDLGYHEQPFLIQPNDQHDFGCQTNYLPIDLCQQCGPYSPRYNSQSSFIIPVFQNNGRRHNEPRCTGMTYAQAVATPQPVRTPSFSTPTYVQPQTAFPPLRAGSPTLPANVTIGHNAQGSTYAQVAQRANHSPIQQQGTVVRIDGLSPHQQVLASLPRLLYLQRCRRLRSRAGGRAKQCVILRCPSRVPSAAKHITPTKIASDTSPVPTVVSKAALIDADS</sequence>
<gene>
    <name evidence="1" type="ORF">ZT1A5_G6161</name>
</gene>
<reference evidence="1 2" key="1">
    <citation type="submission" date="2016-10" db="EMBL/GenBank/DDBJ databases">
        <authorList>
            <person name="Varghese N."/>
        </authorList>
    </citation>
    <scope>NUCLEOTIDE SEQUENCE [LARGE SCALE GENOMIC DNA]</scope>
</reference>
<dbReference type="Proteomes" id="UP000215453">
    <property type="component" value="Chromosome 5"/>
</dbReference>
<dbReference type="EMBL" id="LT882680">
    <property type="protein sequence ID" value="SMY24720.1"/>
    <property type="molecule type" value="Genomic_DNA"/>
</dbReference>
<evidence type="ECO:0000313" key="1">
    <source>
        <dbReference type="EMBL" id="SMY24720.1"/>
    </source>
</evidence>
<name>A0A1Y6LMR4_ZYMTR</name>
<accession>A0A1Y6LMR4</accession>
<organism evidence="1 2">
    <name type="scientific">Zymoseptoria tritici ST99CH_1A5</name>
    <dbReference type="NCBI Taxonomy" id="1276529"/>
    <lineage>
        <taxon>Eukaryota</taxon>
        <taxon>Fungi</taxon>
        <taxon>Dikarya</taxon>
        <taxon>Ascomycota</taxon>
        <taxon>Pezizomycotina</taxon>
        <taxon>Dothideomycetes</taxon>
        <taxon>Dothideomycetidae</taxon>
        <taxon>Mycosphaerellales</taxon>
        <taxon>Mycosphaerellaceae</taxon>
        <taxon>Zymoseptoria</taxon>
    </lineage>
</organism>
<proteinExistence type="predicted"/>
<evidence type="ECO:0000313" key="2">
    <source>
        <dbReference type="Proteomes" id="UP000215453"/>
    </source>
</evidence>
<dbReference type="AlphaFoldDB" id="A0A1Y6LMR4"/>